<comment type="caution">
    <text evidence="2">The sequence shown here is derived from an EMBL/GenBank/DDBJ whole genome shotgun (WGS) entry which is preliminary data.</text>
</comment>
<accession>A0ABS4V0K8</accession>
<proteinExistence type="predicted"/>
<gene>
    <name evidence="2" type="ORF">JOF29_008545</name>
</gene>
<feature type="region of interest" description="Disordered" evidence="1">
    <location>
        <begin position="1"/>
        <end position="40"/>
    </location>
</feature>
<sequence length="40" mass="4129">MPSTIRTTSGAASRGGMKSITRTVPVGVDHSVSRTSVSPR</sequence>
<reference evidence="2 3" key="1">
    <citation type="submission" date="2021-03" db="EMBL/GenBank/DDBJ databases">
        <title>Sequencing the genomes of 1000 actinobacteria strains.</title>
        <authorList>
            <person name="Klenk H.-P."/>
        </authorList>
    </citation>
    <scope>NUCLEOTIDE SEQUENCE [LARGE SCALE GENOMIC DNA]</scope>
    <source>
        <strain evidence="2 3">DSM 18824</strain>
    </source>
</reference>
<dbReference type="Proteomes" id="UP000755585">
    <property type="component" value="Unassembled WGS sequence"/>
</dbReference>
<organism evidence="2 3">
    <name type="scientific">Kribbella aluminosa</name>
    <dbReference type="NCBI Taxonomy" id="416017"/>
    <lineage>
        <taxon>Bacteria</taxon>
        <taxon>Bacillati</taxon>
        <taxon>Actinomycetota</taxon>
        <taxon>Actinomycetes</taxon>
        <taxon>Propionibacteriales</taxon>
        <taxon>Kribbellaceae</taxon>
        <taxon>Kribbella</taxon>
    </lineage>
</organism>
<evidence type="ECO:0000313" key="3">
    <source>
        <dbReference type="Proteomes" id="UP000755585"/>
    </source>
</evidence>
<evidence type="ECO:0000256" key="1">
    <source>
        <dbReference type="SAM" id="MobiDB-lite"/>
    </source>
</evidence>
<dbReference type="EMBL" id="JAGINT010000002">
    <property type="protein sequence ID" value="MBP2357435.1"/>
    <property type="molecule type" value="Genomic_DNA"/>
</dbReference>
<evidence type="ECO:0000313" key="2">
    <source>
        <dbReference type="EMBL" id="MBP2357435.1"/>
    </source>
</evidence>
<keyword evidence="3" id="KW-1185">Reference proteome</keyword>
<name>A0ABS4V0K8_9ACTN</name>
<feature type="compositionally biased region" description="Polar residues" evidence="1">
    <location>
        <begin position="1"/>
        <end position="11"/>
    </location>
</feature>
<protein>
    <submittedName>
        <fullName evidence="2">Uncharacterized protein</fullName>
    </submittedName>
</protein>